<dbReference type="EC" id="5.3.1.12" evidence="4 7"/>
<dbReference type="Gene3D" id="3.20.20.140">
    <property type="entry name" value="Metal-dependent hydrolases"/>
    <property type="match status" value="1"/>
</dbReference>
<evidence type="ECO:0000256" key="2">
    <source>
        <dbReference type="ARBA" id="ARBA00004892"/>
    </source>
</evidence>
<evidence type="ECO:0000256" key="6">
    <source>
        <dbReference type="ARBA" id="ARBA00023235"/>
    </source>
</evidence>
<comment type="similarity">
    <text evidence="3 7">Belongs to the metallo-dependent hydrolases superfamily. Uronate isomerase family.</text>
</comment>
<gene>
    <name evidence="7" type="primary">uxaC</name>
    <name evidence="8" type="ORF">HMPREF1535_02091</name>
</gene>
<dbReference type="InterPro" id="IPR003766">
    <property type="entry name" value="Uronate_isomerase"/>
</dbReference>
<evidence type="ECO:0000256" key="3">
    <source>
        <dbReference type="ARBA" id="ARBA00008397"/>
    </source>
</evidence>
<dbReference type="PANTHER" id="PTHR30068:SF4">
    <property type="entry name" value="URONATE ISOMERASE"/>
    <property type="match status" value="1"/>
</dbReference>
<dbReference type="GO" id="GO:0042840">
    <property type="term" value="P:D-glucuronate catabolic process"/>
    <property type="evidence" value="ECO:0007669"/>
    <property type="project" value="TreeGrafter"/>
</dbReference>
<dbReference type="HOGENOM" id="CLU_044465_1_0_10"/>
<comment type="catalytic activity">
    <reaction evidence="1 7">
        <text>D-glucuronate = D-fructuronate</text>
        <dbReference type="Rhea" id="RHEA:13049"/>
        <dbReference type="ChEBI" id="CHEBI:58720"/>
        <dbReference type="ChEBI" id="CHEBI:59863"/>
        <dbReference type="EC" id="5.3.1.12"/>
    </reaction>
</comment>
<dbReference type="SUPFAM" id="SSF51556">
    <property type="entry name" value="Metallo-dependent hydrolases"/>
    <property type="match status" value="1"/>
</dbReference>
<evidence type="ECO:0000256" key="1">
    <source>
        <dbReference type="ARBA" id="ARBA00001165"/>
    </source>
</evidence>
<comment type="pathway">
    <text evidence="2 7">Carbohydrate metabolism; pentose and glucuronate interconversion.</text>
</comment>
<dbReference type="Proteomes" id="UP000033047">
    <property type="component" value="Unassembled WGS sequence"/>
</dbReference>
<proteinExistence type="inferred from homology"/>
<dbReference type="AlphaFoldDB" id="A0A0F5JEH4"/>
<dbReference type="PATRIC" id="fig|927665.4.peg.2144"/>
<dbReference type="GO" id="GO:0019698">
    <property type="term" value="P:D-galacturonate catabolic process"/>
    <property type="evidence" value="ECO:0007669"/>
    <property type="project" value="TreeGrafter"/>
</dbReference>
<comment type="catalytic activity">
    <reaction evidence="7">
        <text>aldehydo-D-galacturonate = keto-D-tagaturonate</text>
        <dbReference type="Rhea" id="RHEA:27702"/>
        <dbReference type="ChEBI" id="CHEBI:12952"/>
        <dbReference type="ChEBI" id="CHEBI:17886"/>
    </reaction>
</comment>
<name>A0A0F5JEH4_9BACT</name>
<dbReference type="UniPathway" id="UPA00246"/>
<accession>A0A0F5JEH4</accession>
<dbReference type="RefSeq" id="WP_046146044.1">
    <property type="nucleotide sequence ID" value="NZ_KQ033912.1"/>
</dbReference>
<evidence type="ECO:0000256" key="4">
    <source>
        <dbReference type="ARBA" id="ARBA00012546"/>
    </source>
</evidence>
<organism evidence="8 9">
    <name type="scientific">Parabacteroides goldsteinii DSM 19448 = WAL 12034</name>
    <dbReference type="NCBI Taxonomy" id="927665"/>
    <lineage>
        <taxon>Bacteria</taxon>
        <taxon>Pseudomonadati</taxon>
        <taxon>Bacteroidota</taxon>
        <taxon>Bacteroidia</taxon>
        <taxon>Bacteroidales</taxon>
        <taxon>Tannerellaceae</taxon>
        <taxon>Parabacteroides</taxon>
    </lineage>
</organism>
<keyword evidence="6 7" id="KW-0413">Isomerase</keyword>
<sequence length="467" mass="53673">MKPFLDSDFLLQTETAQKLYHEHAAKMPIIDYHCHLIPQQIADNYQFADLTEIWLGGDHYKWRAMRANGVPEEYITGDKPAFEKFQKWADTLQHAMRNPLYHWTHLELSRIFGVDKVLNPSTAREIYDECTAKLQTPEFRAQAIMERMNVEVVCTTDDPVDSLEYHKAIRNTSLKTKVLPTWRPDKAMAIENVVAYNEYLTKLEAASGMSILSFKDLLAALQKRHDFFESVGCRVSDHGLSTFYATPYTNAEIEAIFMKARMNKALTGEEIDKFRSAMLYELAVMDARSNWAQQFHIGPTRNNNARMFKKLGPDTGYDAIGDLEVAEPMVRFLSRLEEEGALAKTIFYNLNPKDSAVMMTTAYSFNDGSLPGKMQYGAGWWFLDQIHGMEDQMNTLSDLGLLSRFVGMLTDSRSFLSYPRHEYFRRILCNMLGKEVENGELPVSEIPFIGKMVEDISYKNAKEYFGF</sequence>
<reference evidence="8 9" key="1">
    <citation type="submission" date="2013-04" db="EMBL/GenBank/DDBJ databases">
        <title>The Genome Sequence of Parabacteroides goldsteinii DSM 19448.</title>
        <authorList>
            <consortium name="The Broad Institute Genomics Platform"/>
            <person name="Earl A."/>
            <person name="Ward D."/>
            <person name="Feldgarden M."/>
            <person name="Gevers D."/>
            <person name="Martens E."/>
            <person name="Sakamoto M."/>
            <person name="Benno Y."/>
            <person name="Song Y."/>
            <person name="Liu C."/>
            <person name="Lee J."/>
            <person name="Bolanos M."/>
            <person name="Vaisanen M.L."/>
            <person name="Finegold S.M."/>
            <person name="Walker B."/>
            <person name="Young S."/>
            <person name="Zeng Q."/>
            <person name="Gargeya S."/>
            <person name="Fitzgerald M."/>
            <person name="Haas B."/>
            <person name="Abouelleil A."/>
            <person name="Allen A.W."/>
            <person name="Alvarado L."/>
            <person name="Arachchi H.M."/>
            <person name="Berlin A.M."/>
            <person name="Chapman S.B."/>
            <person name="Gainer-Dewar J."/>
            <person name="Goldberg J."/>
            <person name="Griggs A."/>
            <person name="Gujja S."/>
            <person name="Hansen M."/>
            <person name="Howarth C."/>
            <person name="Imamovic A."/>
            <person name="Ireland A."/>
            <person name="Larimer J."/>
            <person name="McCowan C."/>
            <person name="Murphy C."/>
            <person name="Pearson M."/>
            <person name="Poon T.W."/>
            <person name="Priest M."/>
            <person name="Roberts A."/>
            <person name="Saif S."/>
            <person name="Shea T."/>
            <person name="Sisk P."/>
            <person name="Sykes S."/>
            <person name="Wortman J."/>
            <person name="Nusbaum C."/>
            <person name="Birren B."/>
        </authorList>
    </citation>
    <scope>NUCLEOTIDE SEQUENCE [LARGE SCALE GENOMIC DNA]</scope>
    <source>
        <strain evidence="8 9">DSM 19448</strain>
    </source>
</reference>
<dbReference type="Gene3D" id="1.10.2020.10">
    <property type="entry name" value="uronate isomerase, domain 2, chain A"/>
    <property type="match status" value="1"/>
</dbReference>
<dbReference type="STRING" id="927665.HMPREF1535_02091"/>
<evidence type="ECO:0000256" key="7">
    <source>
        <dbReference type="HAMAP-Rule" id="MF_00675"/>
    </source>
</evidence>
<dbReference type="HAMAP" id="MF_00675">
    <property type="entry name" value="UxaC"/>
    <property type="match status" value="1"/>
</dbReference>
<evidence type="ECO:0000313" key="9">
    <source>
        <dbReference type="Proteomes" id="UP000033047"/>
    </source>
</evidence>
<dbReference type="EMBL" id="AQHV01000011">
    <property type="protein sequence ID" value="KKB56118.1"/>
    <property type="molecule type" value="Genomic_DNA"/>
</dbReference>
<protein>
    <recommendedName>
        <fullName evidence="5 7">Uronate isomerase</fullName>
        <ecNumber evidence="4 7">5.3.1.12</ecNumber>
    </recommendedName>
    <alternativeName>
        <fullName evidence="7">Glucuronate isomerase</fullName>
    </alternativeName>
    <alternativeName>
        <fullName evidence="7">Uronic isomerase</fullName>
    </alternativeName>
</protein>
<comment type="caution">
    <text evidence="8">The sequence shown here is derived from an EMBL/GenBank/DDBJ whole genome shotgun (WGS) entry which is preliminary data.</text>
</comment>
<dbReference type="Pfam" id="PF02614">
    <property type="entry name" value="UxaC"/>
    <property type="match status" value="1"/>
</dbReference>
<dbReference type="InterPro" id="IPR032466">
    <property type="entry name" value="Metal_Hydrolase"/>
</dbReference>
<evidence type="ECO:0000313" key="8">
    <source>
        <dbReference type="EMBL" id="KKB56118.1"/>
    </source>
</evidence>
<evidence type="ECO:0000256" key="5">
    <source>
        <dbReference type="ARBA" id="ARBA00020555"/>
    </source>
</evidence>
<dbReference type="PANTHER" id="PTHR30068">
    <property type="entry name" value="URONATE ISOMERASE"/>
    <property type="match status" value="1"/>
</dbReference>
<dbReference type="GO" id="GO:0008880">
    <property type="term" value="F:glucuronate isomerase activity"/>
    <property type="evidence" value="ECO:0007669"/>
    <property type="project" value="UniProtKB-UniRule"/>
</dbReference>
<dbReference type="NCBIfam" id="NF002794">
    <property type="entry name" value="PRK02925.1"/>
    <property type="match status" value="1"/>
</dbReference>